<dbReference type="Gene3D" id="3.40.50.300">
    <property type="entry name" value="P-loop containing nucleotide triphosphate hydrolases"/>
    <property type="match status" value="1"/>
</dbReference>
<dbReference type="SUPFAM" id="SSF52540">
    <property type="entry name" value="P-loop containing nucleoside triphosphate hydrolases"/>
    <property type="match status" value="1"/>
</dbReference>
<protein>
    <submittedName>
        <fullName evidence="1">Gamma-glutamyl kinase</fullName>
    </submittedName>
</protein>
<reference evidence="1 2" key="1">
    <citation type="submission" date="2016-02" db="EMBL/GenBank/DDBJ databases">
        <title>Complete genome sequence of Halocynthiibacter arcticus PAMC 20958t from arctic marine sediment.</title>
        <authorList>
            <person name="Lee Y.M."/>
            <person name="Baek K."/>
            <person name="Lee H.K."/>
            <person name="Shin S.C."/>
        </authorList>
    </citation>
    <scope>NUCLEOTIDE SEQUENCE [LARGE SCALE GENOMIC DNA]</scope>
    <source>
        <strain evidence="1">PAMC 20958</strain>
    </source>
</reference>
<dbReference type="AlphaFoldDB" id="A0A126V3Q9"/>
<organism evidence="1 2">
    <name type="scientific">Falsihalocynthiibacter arcticus</name>
    <dbReference type="NCBI Taxonomy" id="1579316"/>
    <lineage>
        <taxon>Bacteria</taxon>
        <taxon>Pseudomonadati</taxon>
        <taxon>Pseudomonadota</taxon>
        <taxon>Alphaproteobacteria</taxon>
        <taxon>Rhodobacterales</taxon>
        <taxon>Roseobacteraceae</taxon>
        <taxon>Falsihalocynthiibacter</taxon>
    </lineage>
</organism>
<dbReference type="InterPro" id="IPR027417">
    <property type="entry name" value="P-loop_NTPase"/>
</dbReference>
<keyword evidence="1" id="KW-0418">Kinase</keyword>
<gene>
    <name evidence="1" type="ORF">RC74_18145</name>
</gene>
<dbReference type="KEGG" id="hat:RC74_18145"/>
<dbReference type="STRING" id="1579316.RC74_18145"/>
<name>A0A126V3Q9_9RHOB</name>
<proteinExistence type="predicted"/>
<dbReference type="Proteomes" id="UP000070371">
    <property type="component" value="Chromosome"/>
</dbReference>
<keyword evidence="1" id="KW-0808">Transferase</keyword>
<dbReference type="GO" id="GO:0016301">
    <property type="term" value="F:kinase activity"/>
    <property type="evidence" value="ECO:0007669"/>
    <property type="project" value="UniProtKB-KW"/>
</dbReference>
<keyword evidence="2" id="KW-1185">Reference proteome</keyword>
<dbReference type="EMBL" id="CP014327">
    <property type="protein sequence ID" value="AML52923.1"/>
    <property type="molecule type" value="Genomic_DNA"/>
</dbReference>
<dbReference type="OrthoDB" id="7687351at2"/>
<dbReference type="RefSeq" id="WP_039000819.1">
    <property type="nucleotide sequence ID" value="NZ_CP014327.1"/>
</dbReference>
<sequence>MLVFWKQKLVFLAVPKTGTSAIEEALGPIADMRITNPPMFKHMPLVRFNTYIKPFILENFDVEIETVAVVRNPIDWLGSWYRYRSRPDLAGNPNSTAGMSFDTFVEGYLKNKKPAHSNVGSQAIFVSRHNGPIGVTHLFQYEQLDKLIEFLEARLNIGISLARTNQSPKGSVVLSSEMEERLRRKRTEEFAVWEVARR</sequence>
<accession>A0A126V3Q9</accession>
<evidence type="ECO:0000313" key="1">
    <source>
        <dbReference type="EMBL" id="AML52923.1"/>
    </source>
</evidence>
<evidence type="ECO:0000313" key="2">
    <source>
        <dbReference type="Proteomes" id="UP000070371"/>
    </source>
</evidence>